<dbReference type="OrthoDB" id="6600747at2759"/>
<evidence type="ECO:0000313" key="3">
    <source>
        <dbReference type="Proteomes" id="UP000478052"/>
    </source>
</evidence>
<dbReference type="GO" id="GO:0005634">
    <property type="term" value="C:nucleus"/>
    <property type="evidence" value="ECO:0007669"/>
    <property type="project" value="TreeGrafter"/>
</dbReference>
<dbReference type="SMART" id="SM00717">
    <property type="entry name" value="SANT"/>
    <property type="match status" value="1"/>
</dbReference>
<dbReference type="GO" id="GO:0005667">
    <property type="term" value="C:transcription regulator complex"/>
    <property type="evidence" value="ECO:0007669"/>
    <property type="project" value="TreeGrafter"/>
</dbReference>
<dbReference type="InterPro" id="IPR006578">
    <property type="entry name" value="MADF-dom"/>
</dbReference>
<feature type="domain" description="MADF" evidence="1">
    <location>
        <begin position="13"/>
        <end position="100"/>
    </location>
</feature>
<dbReference type="GO" id="GO:0006357">
    <property type="term" value="P:regulation of transcription by RNA polymerase II"/>
    <property type="evidence" value="ECO:0007669"/>
    <property type="project" value="TreeGrafter"/>
</dbReference>
<evidence type="ECO:0000313" key="2">
    <source>
        <dbReference type="EMBL" id="KAF0757252.1"/>
    </source>
</evidence>
<dbReference type="Proteomes" id="UP000478052">
    <property type="component" value="Unassembled WGS sequence"/>
</dbReference>
<dbReference type="PANTHER" id="PTHR12243">
    <property type="entry name" value="MADF DOMAIN TRANSCRIPTION FACTOR"/>
    <property type="match status" value="1"/>
</dbReference>
<dbReference type="PANTHER" id="PTHR12243:SF67">
    <property type="entry name" value="COREPRESSOR OF PANGOLIN, ISOFORM A-RELATED"/>
    <property type="match status" value="1"/>
</dbReference>
<gene>
    <name evidence="2" type="ORF">FWK35_00031658</name>
</gene>
<dbReference type="SMART" id="SM00595">
    <property type="entry name" value="MADF"/>
    <property type="match status" value="1"/>
</dbReference>
<name>A0A6G0YKB3_APHCR</name>
<dbReference type="Pfam" id="PF10545">
    <property type="entry name" value="MADF_DNA_bdg"/>
    <property type="match status" value="1"/>
</dbReference>
<accession>A0A6G0YKB3</accession>
<dbReference type="PROSITE" id="PS51029">
    <property type="entry name" value="MADF"/>
    <property type="match status" value="1"/>
</dbReference>
<reference evidence="2 3" key="1">
    <citation type="submission" date="2019-08" db="EMBL/GenBank/DDBJ databases">
        <title>Whole genome of Aphis craccivora.</title>
        <authorList>
            <person name="Voronova N.V."/>
            <person name="Shulinski R.S."/>
            <person name="Bandarenka Y.V."/>
            <person name="Zhorov D.G."/>
            <person name="Warner D."/>
        </authorList>
    </citation>
    <scope>NUCLEOTIDE SEQUENCE [LARGE SCALE GENOMIC DNA]</scope>
    <source>
        <strain evidence="2">180601</strain>
        <tissue evidence="2">Whole Body</tissue>
    </source>
</reference>
<dbReference type="InterPro" id="IPR039353">
    <property type="entry name" value="TF_Adf1"/>
</dbReference>
<comment type="caution">
    <text evidence="2">The sequence shown here is derived from an EMBL/GenBank/DDBJ whole genome shotgun (WGS) entry which is preliminary data.</text>
</comment>
<protein>
    <submittedName>
        <fullName evidence="2">Transcription factor Adf-1-like</fullName>
    </submittedName>
</protein>
<organism evidence="2 3">
    <name type="scientific">Aphis craccivora</name>
    <name type="common">Cowpea aphid</name>
    <dbReference type="NCBI Taxonomy" id="307492"/>
    <lineage>
        <taxon>Eukaryota</taxon>
        <taxon>Metazoa</taxon>
        <taxon>Ecdysozoa</taxon>
        <taxon>Arthropoda</taxon>
        <taxon>Hexapoda</taxon>
        <taxon>Insecta</taxon>
        <taxon>Pterygota</taxon>
        <taxon>Neoptera</taxon>
        <taxon>Paraneoptera</taxon>
        <taxon>Hemiptera</taxon>
        <taxon>Sternorrhyncha</taxon>
        <taxon>Aphidomorpha</taxon>
        <taxon>Aphidoidea</taxon>
        <taxon>Aphididae</taxon>
        <taxon>Aphidini</taxon>
        <taxon>Aphis</taxon>
        <taxon>Aphis</taxon>
    </lineage>
</organism>
<dbReference type="EMBL" id="VUJU01003631">
    <property type="protein sequence ID" value="KAF0757252.1"/>
    <property type="molecule type" value="Genomic_DNA"/>
</dbReference>
<keyword evidence="3" id="KW-1185">Reference proteome</keyword>
<dbReference type="InterPro" id="IPR001005">
    <property type="entry name" value="SANT/Myb"/>
</dbReference>
<dbReference type="AlphaFoldDB" id="A0A6G0YKB3"/>
<evidence type="ECO:0000259" key="1">
    <source>
        <dbReference type="PROSITE" id="PS51029"/>
    </source>
</evidence>
<sequence>MSKLVFSPSDDEMLVNEVKKYPILYNKARADYNSFVLKDVIWNLIAIKINKSVDDTKNRWKNIRDSYTRNKKKRGTGSAASTKTKLSLTLRLSLLDNVEYEPDSTSNVPMDNNIDVPIDEEIDDTLNEAANNLPPAEMSSKKRSLSKPRKYVDLYMDKSKKSNKRIKLTTEQNKQILEEEGDLDHVDLFFKSIAMMVKQFSPIDQLKMMIYTYTMIVKPEEKSGINKQPKQP</sequence>
<proteinExistence type="predicted"/>